<dbReference type="OrthoDB" id="41532at2759"/>
<dbReference type="InterPro" id="IPR050769">
    <property type="entry name" value="NAT_camello-type"/>
</dbReference>
<feature type="domain" description="N-acetyltransferase" evidence="2">
    <location>
        <begin position="9"/>
        <end position="180"/>
    </location>
</feature>
<dbReference type="SUPFAM" id="SSF55729">
    <property type="entry name" value="Acyl-CoA N-acyltransferases (Nat)"/>
    <property type="match status" value="1"/>
</dbReference>
<dbReference type="InterPro" id="IPR016181">
    <property type="entry name" value="Acyl_CoA_acyltransferase"/>
</dbReference>
<dbReference type="Pfam" id="PF00583">
    <property type="entry name" value="Acetyltransf_1"/>
    <property type="match status" value="1"/>
</dbReference>
<evidence type="ECO:0000256" key="1">
    <source>
        <dbReference type="ARBA" id="ARBA00022679"/>
    </source>
</evidence>
<evidence type="ECO:0000313" key="4">
    <source>
        <dbReference type="Proteomes" id="UP000256690"/>
    </source>
</evidence>
<dbReference type="AlphaFoldDB" id="A0A3D8S522"/>
<dbReference type="Proteomes" id="UP000256690">
    <property type="component" value="Unassembled WGS sequence"/>
</dbReference>
<dbReference type="Gene3D" id="3.40.630.30">
    <property type="match status" value="1"/>
</dbReference>
<protein>
    <recommendedName>
        <fullName evidence="2">N-acetyltransferase domain-containing protein</fullName>
    </recommendedName>
</protein>
<proteinExistence type="predicted"/>
<dbReference type="PANTHER" id="PTHR13947:SF37">
    <property type="entry name" value="LD18367P"/>
    <property type="match status" value="1"/>
</dbReference>
<comment type="caution">
    <text evidence="3">The sequence shown here is derived from an EMBL/GenBank/DDBJ whole genome shotgun (WGS) entry which is preliminary data.</text>
</comment>
<dbReference type="PANTHER" id="PTHR13947">
    <property type="entry name" value="GNAT FAMILY N-ACETYLTRANSFERASE"/>
    <property type="match status" value="1"/>
</dbReference>
<dbReference type="CDD" id="cd04301">
    <property type="entry name" value="NAT_SF"/>
    <property type="match status" value="1"/>
</dbReference>
<dbReference type="InterPro" id="IPR000182">
    <property type="entry name" value="GNAT_dom"/>
</dbReference>
<dbReference type="PROSITE" id="PS51186">
    <property type="entry name" value="GNAT"/>
    <property type="match status" value="1"/>
</dbReference>
<sequence length="180" mass="20234">MTSPPPGPYTLRPALPSDMPTIVHRHGTLYSKEQGYRADLAAGVAKTILDDFTSNHDPASERCWVAENNNNNNSDNNSEDRFIGCVLLVHDKSEESYKCAKLRLLLVEPSARGLGLGGELIRQCTRFARGAGYERIRLWTNSGLTGARRLYVKEGYRMVREEEDQTFGVTVQAEFWELVL</sequence>
<organism evidence="3 4">
    <name type="scientific">Aspergillus mulundensis</name>
    <dbReference type="NCBI Taxonomy" id="1810919"/>
    <lineage>
        <taxon>Eukaryota</taxon>
        <taxon>Fungi</taxon>
        <taxon>Dikarya</taxon>
        <taxon>Ascomycota</taxon>
        <taxon>Pezizomycotina</taxon>
        <taxon>Eurotiomycetes</taxon>
        <taxon>Eurotiomycetidae</taxon>
        <taxon>Eurotiales</taxon>
        <taxon>Aspergillaceae</taxon>
        <taxon>Aspergillus</taxon>
        <taxon>Aspergillus subgen. Nidulantes</taxon>
    </lineage>
</organism>
<evidence type="ECO:0000313" key="3">
    <source>
        <dbReference type="EMBL" id="RDW81290.1"/>
    </source>
</evidence>
<reference evidence="3 4" key="1">
    <citation type="journal article" date="2018" name="IMA Fungus">
        <title>IMA Genome-F 9: Draft genome sequence of Annulohypoxylon stygium, Aspergillus mulundensis, Berkeleyomyces basicola (syn. Thielaviopsis basicola), Ceratocystis smalleyi, two Cercospora beticola strains, Coleophoma cylindrospora, Fusarium fracticaudum, Phialophora cf. hyalina, and Morchella septimelata.</title>
        <authorList>
            <person name="Wingfield B.D."/>
            <person name="Bills G.F."/>
            <person name="Dong Y."/>
            <person name="Huang W."/>
            <person name="Nel W.J."/>
            <person name="Swalarsk-Parry B.S."/>
            <person name="Vaghefi N."/>
            <person name="Wilken P.M."/>
            <person name="An Z."/>
            <person name="de Beer Z.W."/>
            <person name="De Vos L."/>
            <person name="Chen L."/>
            <person name="Duong T.A."/>
            <person name="Gao Y."/>
            <person name="Hammerbacher A."/>
            <person name="Kikkert J.R."/>
            <person name="Li Y."/>
            <person name="Li H."/>
            <person name="Li K."/>
            <person name="Li Q."/>
            <person name="Liu X."/>
            <person name="Ma X."/>
            <person name="Naidoo K."/>
            <person name="Pethybridge S.J."/>
            <person name="Sun J."/>
            <person name="Steenkamp E.T."/>
            <person name="van der Nest M.A."/>
            <person name="van Wyk S."/>
            <person name="Wingfield M.J."/>
            <person name="Xiong C."/>
            <person name="Yue Q."/>
            <person name="Zhang X."/>
        </authorList>
    </citation>
    <scope>NUCLEOTIDE SEQUENCE [LARGE SCALE GENOMIC DNA]</scope>
    <source>
        <strain evidence="3 4">DSM 5745</strain>
    </source>
</reference>
<gene>
    <name evidence="3" type="ORF">DSM5745_04847</name>
</gene>
<keyword evidence="1" id="KW-0808">Transferase</keyword>
<keyword evidence="4" id="KW-1185">Reference proteome</keyword>
<dbReference type="GO" id="GO:0008080">
    <property type="term" value="F:N-acetyltransferase activity"/>
    <property type="evidence" value="ECO:0007669"/>
    <property type="project" value="InterPro"/>
</dbReference>
<evidence type="ECO:0000259" key="2">
    <source>
        <dbReference type="PROSITE" id="PS51186"/>
    </source>
</evidence>
<dbReference type="GeneID" id="38115217"/>
<accession>A0A3D8S522</accession>
<dbReference type="STRING" id="1810919.A0A3D8S522"/>
<dbReference type="EMBL" id="PVWQ01000005">
    <property type="protein sequence ID" value="RDW81290.1"/>
    <property type="molecule type" value="Genomic_DNA"/>
</dbReference>
<dbReference type="RefSeq" id="XP_026604343.1">
    <property type="nucleotide sequence ID" value="XM_026746863.1"/>
</dbReference>
<name>A0A3D8S522_9EURO</name>